<name>A0A6J7BN26_9ZZZZ</name>
<organism evidence="7">
    <name type="scientific">freshwater metagenome</name>
    <dbReference type="NCBI Taxonomy" id="449393"/>
    <lineage>
        <taxon>unclassified sequences</taxon>
        <taxon>metagenomes</taxon>
        <taxon>ecological metagenomes</taxon>
    </lineage>
</organism>
<evidence type="ECO:0000256" key="1">
    <source>
        <dbReference type="ARBA" id="ARBA00022723"/>
    </source>
</evidence>
<dbReference type="EMBL" id="CAESAI010000008">
    <property type="protein sequence ID" value="CAB4334763.1"/>
    <property type="molecule type" value="Genomic_DNA"/>
</dbReference>
<dbReference type="PANTHER" id="PTHR11358">
    <property type="entry name" value="ARGINASE/AGMATINASE"/>
    <property type="match status" value="1"/>
</dbReference>
<dbReference type="InterPro" id="IPR023696">
    <property type="entry name" value="Ureohydrolase_dom_sf"/>
</dbReference>
<proteinExistence type="predicted"/>
<protein>
    <submittedName>
        <fullName evidence="7">Unannotated protein</fullName>
    </submittedName>
</protein>
<evidence type="ECO:0000313" key="6">
    <source>
        <dbReference type="EMBL" id="CAB4797968.1"/>
    </source>
</evidence>
<accession>A0A6J7BN26</accession>
<evidence type="ECO:0000256" key="2">
    <source>
        <dbReference type="ARBA" id="ARBA00022801"/>
    </source>
</evidence>
<evidence type="ECO:0000313" key="8">
    <source>
        <dbReference type="EMBL" id="CAB5020263.1"/>
    </source>
</evidence>
<dbReference type="InterPro" id="IPR006035">
    <property type="entry name" value="Ureohydrolase"/>
</dbReference>
<dbReference type="AlphaFoldDB" id="A0A6J7BN26"/>
<reference evidence="7" key="1">
    <citation type="submission" date="2020-05" db="EMBL/GenBank/DDBJ databases">
        <authorList>
            <person name="Chiriac C."/>
            <person name="Salcher M."/>
            <person name="Ghai R."/>
            <person name="Kavagutti S V."/>
        </authorList>
    </citation>
    <scope>NUCLEOTIDE SEQUENCE</scope>
</reference>
<dbReference type="EMBL" id="CAFAAO010000004">
    <property type="protein sequence ID" value="CAB4797968.1"/>
    <property type="molecule type" value="Genomic_DNA"/>
</dbReference>
<evidence type="ECO:0000313" key="5">
    <source>
        <dbReference type="EMBL" id="CAB4706693.1"/>
    </source>
</evidence>
<evidence type="ECO:0000313" key="3">
    <source>
        <dbReference type="EMBL" id="CAB4334763.1"/>
    </source>
</evidence>
<dbReference type="EMBL" id="CAFBPK010000012">
    <property type="protein sequence ID" value="CAB5020263.1"/>
    <property type="molecule type" value="Genomic_DNA"/>
</dbReference>
<dbReference type="SUPFAM" id="SSF52768">
    <property type="entry name" value="Arginase/deacetylase"/>
    <property type="match status" value="1"/>
</dbReference>
<dbReference type="PROSITE" id="PS51409">
    <property type="entry name" value="ARGINASE_2"/>
    <property type="match status" value="1"/>
</dbReference>
<keyword evidence="1" id="KW-0479">Metal-binding</keyword>
<gene>
    <name evidence="5" type="ORF">UFOPK2648_00634</name>
    <name evidence="6" type="ORF">UFOPK3037_00427</name>
    <name evidence="7" type="ORF">UFOPK3278_00281</name>
    <name evidence="3" type="ORF">UFOPK3406_00497</name>
    <name evidence="4" type="ORF">UFOPK3925_01315</name>
    <name evidence="8" type="ORF">UFOPK4097_00889</name>
</gene>
<dbReference type="EMBL" id="CAEZYC010000027">
    <property type="protein sequence ID" value="CAB4706693.1"/>
    <property type="molecule type" value="Genomic_DNA"/>
</dbReference>
<dbReference type="PANTHER" id="PTHR11358:SF26">
    <property type="entry name" value="GUANIDINO ACID HYDROLASE, MITOCHONDRIAL"/>
    <property type="match status" value="1"/>
</dbReference>
<dbReference type="Pfam" id="PF00491">
    <property type="entry name" value="Arginase"/>
    <property type="match status" value="1"/>
</dbReference>
<sequence>MSRSSIGTMMGSQPTGTFMGIPAAQLADVSGGSVVFGAPAATPYPSVGAYCKNAPAAIRNAISMYQANISHMDFDLGGPIFPNGITAVDLGDLEFDESDGPGNRERIRATTAEIVKRGGVPVVIGGDDSIPIPMIEGFAEHGEYFVVQIDAHIDYRDEVGGEKLGLSSTMRRAFEMPHIKGLVQVGQRGIGSARPQDYEDAKSHGVKFVSARQVASGGIQQVIDLVPAGVNVIVDLDCDALDPSIVPGVIGRAPGGLTYWNVVDLLHGIAGKAKLSGFNLVEFMPESDVDDIGALNNARIICNVLGLIARQA</sequence>
<dbReference type="GO" id="GO:0046872">
    <property type="term" value="F:metal ion binding"/>
    <property type="evidence" value="ECO:0007669"/>
    <property type="project" value="UniProtKB-KW"/>
</dbReference>
<evidence type="ECO:0000313" key="4">
    <source>
        <dbReference type="EMBL" id="CAB4344007.1"/>
    </source>
</evidence>
<dbReference type="EMBL" id="CAFBIX010000005">
    <property type="protein sequence ID" value="CAB4846351.1"/>
    <property type="molecule type" value="Genomic_DNA"/>
</dbReference>
<dbReference type="EMBL" id="CAESAD010000012">
    <property type="protein sequence ID" value="CAB4344007.1"/>
    <property type="molecule type" value="Genomic_DNA"/>
</dbReference>
<dbReference type="Gene3D" id="3.40.800.10">
    <property type="entry name" value="Ureohydrolase domain"/>
    <property type="match status" value="1"/>
</dbReference>
<dbReference type="GO" id="GO:0033389">
    <property type="term" value="P:putrescine biosynthetic process from arginine, via agmatine"/>
    <property type="evidence" value="ECO:0007669"/>
    <property type="project" value="TreeGrafter"/>
</dbReference>
<keyword evidence="2" id="KW-0378">Hydrolase</keyword>
<dbReference type="PIRSF" id="PIRSF036979">
    <property type="entry name" value="Arginase"/>
    <property type="match status" value="1"/>
</dbReference>
<evidence type="ECO:0000313" key="7">
    <source>
        <dbReference type="EMBL" id="CAB4846351.1"/>
    </source>
</evidence>
<dbReference type="GO" id="GO:0008783">
    <property type="term" value="F:agmatinase activity"/>
    <property type="evidence" value="ECO:0007669"/>
    <property type="project" value="TreeGrafter"/>
</dbReference>